<dbReference type="InterPro" id="IPR005980">
    <property type="entry name" value="Nase_CF_NifB"/>
</dbReference>
<evidence type="ECO:0000256" key="1">
    <source>
        <dbReference type="ARBA" id="ARBA00001966"/>
    </source>
</evidence>
<accession>A0ABV5HLT6</accession>
<keyword evidence="12" id="KW-0456">Lyase</keyword>
<dbReference type="Pfam" id="PF04055">
    <property type="entry name" value="Radical_SAM"/>
    <property type="match status" value="1"/>
</dbReference>
<feature type="domain" description="Radical SAM core" evidence="15">
    <location>
        <begin position="30"/>
        <end position="285"/>
    </location>
</feature>
<protein>
    <recommendedName>
        <fullName evidence="5">FeMo cofactor biosynthesis protein NifB</fullName>
    </recommendedName>
    <alternativeName>
        <fullName evidence="14">Nitrogenase cofactor maturase NifB</fullName>
    </alternativeName>
    <alternativeName>
        <fullName evidence="13">Radical SAM assemblase NifB</fullName>
    </alternativeName>
</protein>
<evidence type="ECO:0000256" key="13">
    <source>
        <dbReference type="ARBA" id="ARBA00030926"/>
    </source>
</evidence>
<dbReference type="Gene3D" id="3.30.420.130">
    <property type="entry name" value="Dinitrogenase iron-molybdenum cofactor biosynthesis domain"/>
    <property type="match status" value="1"/>
</dbReference>
<dbReference type="InterPro" id="IPR036105">
    <property type="entry name" value="DiNase_FeMo-co_biosyn_sf"/>
</dbReference>
<keyword evidence="17" id="KW-1185">Reference proteome</keyword>
<keyword evidence="7" id="KW-0949">S-adenosyl-L-methionine</keyword>
<dbReference type="Proteomes" id="UP001589645">
    <property type="component" value="Unassembled WGS sequence"/>
</dbReference>
<dbReference type="InterPro" id="IPR013785">
    <property type="entry name" value="Aldolase_TIM"/>
</dbReference>
<comment type="caution">
    <text evidence="16">The sequence shown here is derived from an EMBL/GenBank/DDBJ whole genome shotgun (WGS) entry which is preliminary data.</text>
</comment>
<dbReference type="PROSITE" id="PS51918">
    <property type="entry name" value="RADICAL_SAM"/>
    <property type="match status" value="1"/>
</dbReference>
<keyword evidence="6" id="KW-0004">4Fe-4S</keyword>
<proteinExistence type="inferred from homology"/>
<comment type="cofactor">
    <cofactor evidence="1">
        <name>[4Fe-4S] cluster</name>
        <dbReference type="ChEBI" id="CHEBI:49883"/>
    </cofactor>
</comment>
<dbReference type="InterPro" id="IPR034165">
    <property type="entry name" value="NifB_C"/>
</dbReference>
<reference evidence="16 17" key="1">
    <citation type="submission" date="2024-09" db="EMBL/GenBank/DDBJ databases">
        <authorList>
            <person name="Sun Q."/>
            <person name="Mori K."/>
        </authorList>
    </citation>
    <scope>NUCLEOTIDE SEQUENCE [LARGE SCALE GENOMIC DNA]</scope>
    <source>
        <strain evidence="16 17">CECT 8064</strain>
    </source>
</reference>
<dbReference type="NCBIfam" id="TIGR01290">
    <property type="entry name" value="nifB"/>
    <property type="match status" value="1"/>
</dbReference>
<dbReference type="CDD" id="cd00852">
    <property type="entry name" value="NifB"/>
    <property type="match status" value="1"/>
</dbReference>
<dbReference type="SMART" id="SM00729">
    <property type="entry name" value="Elp3"/>
    <property type="match status" value="1"/>
</dbReference>
<dbReference type="SFLD" id="SFLDG01067">
    <property type="entry name" value="SPASM/twitch_domain_containing"/>
    <property type="match status" value="1"/>
</dbReference>
<evidence type="ECO:0000256" key="2">
    <source>
        <dbReference type="ARBA" id="ARBA00003522"/>
    </source>
</evidence>
<evidence type="ECO:0000313" key="17">
    <source>
        <dbReference type="Proteomes" id="UP001589645"/>
    </source>
</evidence>
<dbReference type="InterPro" id="IPR058240">
    <property type="entry name" value="rSAM_sf"/>
</dbReference>
<dbReference type="InterPro" id="IPR007197">
    <property type="entry name" value="rSAM"/>
</dbReference>
<keyword evidence="11" id="KW-0535">Nitrogen fixation</keyword>
<dbReference type="SUPFAM" id="SSF53146">
    <property type="entry name" value="Nitrogenase accessory factor-like"/>
    <property type="match status" value="1"/>
</dbReference>
<dbReference type="SFLD" id="SFLDS00029">
    <property type="entry name" value="Radical_SAM"/>
    <property type="match status" value="1"/>
</dbReference>
<dbReference type="InterPro" id="IPR003731">
    <property type="entry name" value="Di-Nase_FeMo-co_biosynth"/>
</dbReference>
<evidence type="ECO:0000256" key="6">
    <source>
        <dbReference type="ARBA" id="ARBA00022485"/>
    </source>
</evidence>
<evidence type="ECO:0000256" key="9">
    <source>
        <dbReference type="ARBA" id="ARBA00023004"/>
    </source>
</evidence>
<dbReference type="SFLD" id="SFLDG01068">
    <property type="entry name" value="FeMo_cofactor_biosynthesis_pro"/>
    <property type="match status" value="1"/>
</dbReference>
<dbReference type="InterPro" id="IPR000385">
    <property type="entry name" value="MoaA_NifB_PqqE_Fe-S-bd_CS"/>
</dbReference>
<evidence type="ECO:0000256" key="4">
    <source>
        <dbReference type="ARBA" id="ARBA00006804"/>
    </source>
</evidence>
<dbReference type="SUPFAM" id="SSF102114">
    <property type="entry name" value="Radical SAM enzymes"/>
    <property type="match status" value="1"/>
</dbReference>
<dbReference type="Gene3D" id="3.20.20.70">
    <property type="entry name" value="Aldolase class I"/>
    <property type="match status" value="1"/>
</dbReference>
<evidence type="ECO:0000256" key="3">
    <source>
        <dbReference type="ARBA" id="ARBA00005155"/>
    </source>
</evidence>
<comment type="function">
    <text evidence="2">Involved in the biosynthesis of the iron-molybdenum cofactor (FeMo-co or M-cluster) found in the dinitrogenase enzyme of the nitrogenase complex in nitrogen-fixing microorganisms. NifB catalyzes the crucial step of radical SAM-dependent carbide insertion that occurs concomitant with the insertion of a 9th sulfur and the rearrangement/coupling of two [4Fe-4S] clusters into a [8Fe-9S-C] cluster, the precursor to the M-cluster.</text>
</comment>
<organism evidence="16 17">
    <name type="scientific">Vibrio olivae</name>
    <dbReference type="NCBI Taxonomy" id="1243002"/>
    <lineage>
        <taxon>Bacteria</taxon>
        <taxon>Pseudomonadati</taxon>
        <taxon>Pseudomonadota</taxon>
        <taxon>Gammaproteobacteria</taxon>
        <taxon>Vibrionales</taxon>
        <taxon>Vibrionaceae</taxon>
        <taxon>Vibrio</taxon>
    </lineage>
</organism>
<dbReference type="CDD" id="cd01335">
    <property type="entry name" value="Radical_SAM"/>
    <property type="match status" value="1"/>
</dbReference>
<evidence type="ECO:0000256" key="12">
    <source>
        <dbReference type="ARBA" id="ARBA00023239"/>
    </source>
</evidence>
<evidence type="ECO:0000256" key="5">
    <source>
        <dbReference type="ARBA" id="ARBA00021702"/>
    </source>
</evidence>
<evidence type="ECO:0000256" key="8">
    <source>
        <dbReference type="ARBA" id="ARBA00022723"/>
    </source>
</evidence>
<dbReference type="SFLD" id="SFLDF00281">
    <property type="entry name" value="FeMo_cofactor_biosynthesis_pro"/>
    <property type="match status" value="1"/>
</dbReference>
<gene>
    <name evidence="16" type="primary">nifB</name>
    <name evidence="16" type="ORF">ACFFUV_07985</name>
</gene>
<keyword evidence="9" id="KW-0408">Iron</keyword>
<keyword evidence="10" id="KW-0411">Iron-sulfur</keyword>
<evidence type="ECO:0000256" key="11">
    <source>
        <dbReference type="ARBA" id="ARBA00023231"/>
    </source>
</evidence>
<dbReference type="RefSeq" id="WP_390191048.1">
    <property type="nucleotide sequence ID" value="NZ_JBHMEP010000001.1"/>
</dbReference>
<dbReference type="InterPro" id="IPR006638">
    <property type="entry name" value="Elp3/MiaA/NifB-like_rSAM"/>
</dbReference>
<keyword evidence="8" id="KW-0479">Metal-binding</keyword>
<comment type="pathway">
    <text evidence="3">Cofactor biosynthesis; Fe-Mo cofactor biosynthesis.</text>
</comment>
<sequence length="431" mass="47622">MNIETTQPNNKIKHFIGRDTQKRIEDHPCYSKNASQFARIHLPVAPACNIQCNYCNRKFDCSNESRPGVVSNLLEPIAGLARFHSIKQRMPNLTVVGIAGPGDALANPQQTFATLRLIQKADPSIKLCISTNGLMLADYVDALKEIGVDHLTITINAVDPHIGARIYPWIYYNHQRHYGFEAALILLKRQLLGLKLAYEAGLLVKVNTVLIPGINDHHISALSEELKKHGAFLHNIMPLISEPEHGTFYGLNHVKGPNEEQIALARSASSLTMPQMSHCQQCRADAVGTLTESGSGGCSSKSTENNNLYRVAVATKGSQVIDTHFGHATGFDIYDIEGNDIRFVEHRQAKQYCHGESECRDDEESTTLFEGLSDCAELLCVRIGITPWKSLEEHGVKPNVDLAYMHVEQALGIIADEQMNQASDPTHQQAG</sequence>
<dbReference type="PANTHER" id="PTHR43787:SF13">
    <property type="entry name" value="FEMO COFACTOR BIOSYNTHESIS PROTEIN NIFB"/>
    <property type="match status" value="1"/>
</dbReference>
<evidence type="ECO:0000256" key="7">
    <source>
        <dbReference type="ARBA" id="ARBA00022691"/>
    </source>
</evidence>
<evidence type="ECO:0000259" key="15">
    <source>
        <dbReference type="PROSITE" id="PS51918"/>
    </source>
</evidence>
<dbReference type="PANTHER" id="PTHR43787">
    <property type="entry name" value="FEMO COFACTOR BIOSYNTHESIS PROTEIN NIFB-RELATED"/>
    <property type="match status" value="1"/>
</dbReference>
<comment type="similarity">
    <text evidence="4">Belongs to the radical SAM superfamily. NifB family.</text>
</comment>
<dbReference type="Pfam" id="PF02579">
    <property type="entry name" value="Nitro_FeMo-Co"/>
    <property type="match status" value="1"/>
</dbReference>
<dbReference type="PROSITE" id="PS01305">
    <property type="entry name" value="MOAA_NIFB_PQQE"/>
    <property type="match status" value="1"/>
</dbReference>
<evidence type="ECO:0000256" key="10">
    <source>
        <dbReference type="ARBA" id="ARBA00023014"/>
    </source>
</evidence>
<dbReference type="EMBL" id="JBHMEP010000001">
    <property type="protein sequence ID" value="MFB9134920.1"/>
    <property type="molecule type" value="Genomic_DNA"/>
</dbReference>
<evidence type="ECO:0000313" key="16">
    <source>
        <dbReference type="EMBL" id="MFB9134920.1"/>
    </source>
</evidence>
<name>A0ABV5HLT6_9VIBR</name>
<evidence type="ECO:0000256" key="14">
    <source>
        <dbReference type="ARBA" id="ARBA00032102"/>
    </source>
</evidence>